<evidence type="ECO:0000256" key="6">
    <source>
        <dbReference type="SAM" id="MobiDB-lite"/>
    </source>
</evidence>
<proteinExistence type="predicted"/>
<dbReference type="CDD" id="cd12148">
    <property type="entry name" value="fungal_TF_MHR"/>
    <property type="match status" value="1"/>
</dbReference>
<dbReference type="Pfam" id="PF04082">
    <property type="entry name" value="Fungal_trans"/>
    <property type="match status" value="1"/>
</dbReference>
<dbReference type="SMART" id="SM00906">
    <property type="entry name" value="Fungal_trans"/>
    <property type="match status" value="1"/>
</dbReference>
<keyword evidence="4" id="KW-0804">Transcription</keyword>
<accession>A0ABR1I382</accession>
<dbReference type="PANTHER" id="PTHR47338">
    <property type="entry name" value="ZN(II)2CYS6 TRANSCRIPTION FACTOR (EUROFUNG)-RELATED"/>
    <property type="match status" value="1"/>
</dbReference>
<gene>
    <name evidence="8" type="ORF">QQZ08_005423</name>
</gene>
<keyword evidence="9" id="KW-1185">Reference proteome</keyword>
<organism evidence="8 9">
    <name type="scientific">Neonectria magnoliae</name>
    <dbReference type="NCBI Taxonomy" id="2732573"/>
    <lineage>
        <taxon>Eukaryota</taxon>
        <taxon>Fungi</taxon>
        <taxon>Dikarya</taxon>
        <taxon>Ascomycota</taxon>
        <taxon>Pezizomycotina</taxon>
        <taxon>Sordariomycetes</taxon>
        <taxon>Hypocreomycetidae</taxon>
        <taxon>Hypocreales</taxon>
        <taxon>Nectriaceae</taxon>
        <taxon>Neonectria</taxon>
    </lineage>
</organism>
<dbReference type="InterPro" id="IPR007219">
    <property type="entry name" value="XnlR_reg_dom"/>
</dbReference>
<evidence type="ECO:0000256" key="5">
    <source>
        <dbReference type="ARBA" id="ARBA00023242"/>
    </source>
</evidence>
<feature type="compositionally biased region" description="Basic and acidic residues" evidence="6">
    <location>
        <begin position="23"/>
        <end position="33"/>
    </location>
</feature>
<feature type="compositionally biased region" description="Basic and acidic residues" evidence="6">
    <location>
        <begin position="63"/>
        <end position="73"/>
    </location>
</feature>
<evidence type="ECO:0000313" key="8">
    <source>
        <dbReference type="EMBL" id="KAK7427992.1"/>
    </source>
</evidence>
<reference evidence="8 9" key="1">
    <citation type="journal article" date="2025" name="Microbiol. Resour. Announc.">
        <title>Draft genome sequences for Neonectria magnoliae and Neonectria punicea, canker pathogens of Liriodendron tulipifera and Acer saccharum in West Virginia.</title>
        <authorList>
            <person name="Petronek H.M."/>
            <person name="Kasson M.T."/>
            <person name="Metheny A.M."/>
            <person name="Stauder C.M."/>
            <person name="Lovett B."/>
            <person name="Lynch S.C."/>
            <person name="Garnas J.R."/>
            <person name="Kasson L.R."/>
            <person name="Stajich J.E."/>
        </authorList>
    </citation>
    <scope>NUCLEOTIDE SEQUENCE [LARGE SCALE GENOMIC DNA]</scope>
    <source>
        <strain evidence="8 9">NRRL 64651</strain>
    </source>
</reference>
<comment type="caution">
    <text evidence="8">The sequence shown here is derived from an EMBL/GenBank/DDBJ whole genome shotgun (WGS) entry which is preliminary data.</text>
</comment>
<dbReference type="Proteomes" id="UP001498421">
    <property type="component" value="Unassembled WGS sequence"/>
</dbReference>
<evidence type="ECO:0000256" key="3">
    <source>
        <dbReference type="ARBA" id="ARBA00023015"/>
    </source>
</evidence>
<evidence type="ECO:0000256" key="1">
    <source>
        <dbReference type="ARBA" id="ARBA00004123"/>
    </source>
</evidence>
<evidence type="ECO:0000313" key="9">
    <source>
        <dbReference type="Proteomes" id="UP001498421"/>
    </source>
</evidence>
<protein>
    <recommendedName>
        <fullName evidence="7">Xylanolytic transcriptional activator regulatory domain-containing protein</fullName>
    </recommendedName>
</protein>
<name>A0ABR1I382_9HYPO</name>
<dbReference type="PANTHER" id="PTHR47338:SF10">
    <property type="entry name" value="TRANSCRIPTION FACTOR DOMAIN-CONTAINING PROTEIN-RELATED"/>
    <property type="match status" value="1"/>
</dbReference>
<sequence length="265" mass="30300">MRRRPGPPWLSARFVAQISPLDRQRHSVERQSSIEEESSTVVTFSTPRPVVSSGTNTLTSSEVSRDARSRAEHSTQLNVLPEQEQHLLQKYLALVHDAIPIFSSTRFLPSIGDSLYSLDLVLTLLFITAKLTGVNFAAAGFGLDSRIDLMLSSGLLQEEMCGDAPSLDQFHKAYLMAFYEFHQFPGQQAWMRVGKPTRMAYWMGLDRVDSVHPYNPSWDAMGHDEREDWRLVWWFVYRLDTYVNMSSGTPYLIDETLVRTAFMQE</sequence>
<keyword evidence="3" id="KW-0805">Transcription regulation</keyword>
<feature type="domain" description="Xylanolytic transcriptional activator regulatory" evidence="7">
    <location>
        <begin position="189"/>
        <end position="265"/>
    </location>
</feature>
<evidence type="ECO:0000259" key="7">
    <source>
        <dbReference type="SMART" id="SM00906"/>
    </source>
</evidence>
<dbReference type="EMBL" id="JAZAVK010000046">
    <property type="protein sequence ID" value="KAK7427992.1"/>
    <property type="molecule type" value="Genomic_DNA"/>
</dbReference>
<comment type="subcellular location">
    <subcellularLocation>
        <location evidence="1">Nucleus</location>
    </subcellularLocation>
</comment>
<keyword evidence="5" id="KW-0539">Nucleus</keyword>
<dbReference type="InterPro" id="IPR050815">
    <property type="entry name" value="TF_fung"/>
</dbReference>
<feature type="region of interest" description="Disordered" evidence="6">
    <location>
        <begin position="23"/>
        <end position="74"/>
    </location>
</feature>
<keyword evidence="2" id="KW-0479">Metal-binding</keyword>
<feature type="compositionally biased region" description="Polar residues" evidence="6">
    <location>
        <begin position="52"/>
        <end position="62"/>
    </location>
</feature>
<evidence type="ECO:0000256" key="2">
    <source>
        <dbReference type="ARBA" id="ARBA00022723"/>
    </source>
</evidence>
<evidence type="ECO:0000256" key="4">
    <source>
        <dbReference type="ARBA" id="ARBA00023163"/>
    </source>
</evidence>